<proteinExistence type="predicted"/>
<evidence type="ECO:0000313" key="4">
    <source>
        <dbReference type="EMBL" id="ALR78532.1"/>
    </source>
</evidence>
<dbReference type="Pfam" id="PF18729">
    <property type="entry name" value="HEPN_STY4199"/>
    <property type="match status" value="1"/>
</dbReference>
<dbReference type="KEGG" id="kle:AO703_20305"/>
<feature type="domain" description="STY4199-like HEPN" evidence="3">
    <location>
        <begin position="6"/>
        <end position="281"/>
    </location>
</feature>
<keyword evidence="2" id="KW-0812">Transmembrane</keyword>
<evidence type="ECO:0000256" key="1">
    <source>
        <dbReference type="SAM" id="MobiDB-lite"/>
    </source>
</evidence>
<feature type="region of interest" description="Disordered" evidence="1">
    <location>
        <begin position="310"/>
        <end position="330"/>
    </location>
</feature>
<dbReference type="EMBL" id="CP012871">
    <property type="protein sequence ID" value="ALR78532.1"/>
    <property type="molecule type" value="Genomic_DNA"/>
</dbReference>
<gene>
    <name evidence="4" type="ORF">AO703_20305</name>
</gene>
<reference evidence="5" key="1">
    <citation type="submission" date="2015-10" db="EMBL/GenBank/DDBJ databases">
        <title>Complete Genome Sequencing of Klebsiella sp. strain G5.</title>
        <authorList>
            <person name="Chan K.-G."/>
            <person name="Chen J.-W."/>
        </authorList>
    </citation>
    <scope>NUCLEOTIDE SEQUENCE [LARGE SCALE GENOMIC DNA]</scope>
    <source>
        <strain evidence="5">G5</strain>
    </source>
</reference>
<evidence type="ECO:0000256" key="2">
    <source>
        <dbReference type="SAM" id="Phobius"/>
    </source>
</evidence>
<sequence length="528" mass="59283">MHAVSHQPIEQFEHCLGIIRQAAVEILLLLNVHSAEAKDPRWFLEQLEQARLNLGGWGNVARRLNLNDAELSDFTLQLRHLQQVVPVYDRGQPISDNQRIAALRFVVALESVRHRQPLLKYSSTLGEEGVDRQEQAQRQMRAIALTLKGLISQAQPDTTRLHNDLKLQFGASSVRRWLANSEAGDVLSGMRFSDLSLLVVDKKAFARYYSSIFNSAASLTFLAEQRVTLHAFLDDCRAMRNAIIAGRPLTAAEMALLGNYQQQITGPVQRAFEQGRTSVNPASFMAVDSSELGQFWETARAKDSALGGDSLAVRESIEPPQRREKRSPEDRDQLISSVLWGVVGMFVLAMAFGGIWLFSDPAPRNQANVGFRESPDAPERELPSPREKLANLGISWDVNSLRAAIDRNDTNVTSLFMQGGMTWQLAWTEQAQSAKYDEVLELLLRYKLQMDEPKPCRRFINTLSHSMNNGESMTAVRRSYLKAFCTTPAVVERQRISVAQAQRRAEAQPDAQNQKALSVQSAIYEVIR</sequence>
<accession>A0A806XBU7</accession>
<dbReference type="OrthoDB" id="6584404at2"/>
<feature type="compositionally biased region" description="Basic and acidic residues" evidence="1">
    <location>
        <begin position="315"/>
        <end position="330"/>
    </location>
</feature>
<name>A0A806XBU7_9ENTR</name>
<evidence type="ECO:0000259" key="3">
    <source>
        <dbReference type="Pfam" id="PF18729"/>
    </source>
</evidence>
<keyword evidence="2" id="KW-1133">Transmembrane helix</keyword>
<organism evidence="4 5">
    <name type="scientific">[Enterobacter] lignolyticus</name>
    <dbReference type="NCBI Taxonomy" id="1334193"/>
    <lineage>
        <taxon>Bacteria</taxon>
        <taxon>Pseudomonadati</taxon>
        <taxon>Pseudomonadota</taxon>
        <taxon>Gammaproteobacteria</taxon>
        <taxon>Enterobacterales</taxon>
        <taxon>Enterobacteriaceae</taxon>
        <taxon>Pluralibacter</taxon>
    </lineage>
</organism>
<keyword evidence="2" id="KW-0472">Membrane</keyword>
<dbReference type="RefSeq" id="WP_062742261.1">
    <property type="nucleotide sequence ID" value="NZ_CP012871.1"/>
</dbReference>
<protein>
    <recommendedName>
        <fullName evidence="3">STY4199-like HEPN domain-containing protein</fullName>
    </recommendedName>
</protein>
<dbReference type="Proteomes" id="UP000069162">
    <property type="component" value="Chromosome"/>
</dbReference>
<dbReference type="AlphaFoldDB" id="A0A806XBU7"/>
<dbReference type="InterPro" id="IPR040816">
    <property type="entry name" value="STY4199_HEPN_dom"/>
</dbReference>
<feature type="transmembrane region" description="Helical" evidence="2">
    <location>
        <begin position="338"/>
        <end position="358"/>
    </location>
</feature>
<evidence type="ECO:0000313" key="5">
    <source>
        <dbReference type="Proteomes" id="UP000069162"/>
    </source>
</evidence>